<protein>
    <submittedName>
        <fullName evidence="2">Transposase</fullName>
    </submittedName>
</protein>
<evidence type="ECO:0000259" key="1">
    <source>
        <dbReference type="Pfam" id="PF13358"/>
    </source>
</evidence>
<name>A0A0H3YIA9_AERSA</name>
<dbReference type="RefSeq" id="WP_011898241.1">
    <property type="nucleotide sequence ID" value="NZ_CAWRDK010000004.1"/>
</dbReference>
<dbReference type="InterPro" id="IPR038717">
    <property type="entry name" value="Tc1-like_DDE_dom"/>
</dbReference>
<dbReference type="GO" id="GO:0003676">
    <property type="term" value="F:nucleic acid binding"/>
    <property type="evidence" value="ECO:0007669"/>
    <property type="project" value="InterPro"/>
</dbReference>
<accession>A0A0H3YIA9</accession>
<dbReference type="InterPro" id="IPR036397">
    <property type="entry name" value="RNaseH_sf"/>
</dbReference>
<dbReference type="Pfam" id="PF13565">
    <property type="entry name" value="HTH_32"/>
    <property type="match status" value="1"/>
</dbReference>
<dbReference type="InterPro" id="IPR009057">
    <property type="entry name" value="Homeodomain-like_sf"/>
</dbReference>
<dbReference type="NCBIfam" id="NF033545">
    <property type="entry name" value="transpos_IS630"/>
    <property type="match status" value="1"/>
</dbReference>
<feature type="domain" description="Tc1-like transposase DDE" evidence="1">
    <location>
        <begin position="177"/>
        <end position="312"/>
    </location>
</feature>
<sequence length="343" mass="39566">MPILPPLPRPQLRRIHKIIHATRDKGHARRLMAILLLHEGRTVTDVHHLTGAARSTIGRWLRWYRDEGIDALEALPAGRAPVLPIAKMVTLLVLLMQFSPQDFGYQRSRWCTELLAIKINRLTGLNVAASTLRRWLPRMGIVWRRPVPTLRIKDPAYQEKMANIDAALARCNADNPVFYEDEVDIDLNPKLGADWMFRAQQKRVVTPGQNAKHYLAGVLHAGNGRVLYVSGIKKNSSLFIAMLEKLRHHYRRAKTITLILDNYIIHKSKQTERWLKKNPKFCLVFQPVYSPWVNHIERLWHKLHETITRNHQCRGMANLLARVKYFMDTVSPFPGNGYGTAKV</sequence>
<evidence type="ECO:0000313" key="2">
    <source>
        <dbReference type="EMBL" id="AKN20867.1"/>
    </source>
</evidence>
<dbReference type="SUPFAM" id="SSF46689">
    <property type="entry name" value="Homeodomain-like"/>
    <property type="match status" value="1"/>
</dbReference>
<reference evidence="2" key="1">
    <citation type="journal article" date="2015" name="Mar. Drugs">
        <title>Functional Genomics of the Aeromonas salmonicida Lipopolysaccharide O-Antigen and A-Layer from Typical and Atypical Strains.</title>
        <authorList>
            <person name="Merino S."/>
            <person name="de Mendoza E."/>
            <person name="Canals R."/>
            <person name="Tomas J.M."/>
        </authorList>
    </citation>
    <scope>NUCLEOTIDE SEQUENCE</scope>
    <source>
        <strain evidence="2">A450</strain>
    </source>
</reference>
<dbReference type="PATRIC" id="fig|382245.13.peg.1635"/>
<proteinExistence type="predicted"/>
<dbReference type="EMBL" id="KR704893">
    <property type="protein sequence ID" value="AKN20867.1"/>
    <property type="molecule type" value="Genomic_DNA"/>
</dbReference>
<dbReference type="Pfam" id="PF13358">
    <property type="entry name" value="DDE_3"/>
    <property type="match status" value="1"/>
</dbReference>
<dbReference type="OMA" id="ERWQHET"/>
<dbReference type="AlphaFoldDB" id="A0A0H3YIA9"/>
<dbReference type="Gene3D" id="3.30.420.10">
    <property type="entry name" value="Ribonuclease H-like superfamily/Ribonuclease H"/>
    <property type="match status" value="1"/>
</dbReference>
<organism evidence="2">
    <name type="scientific">Aeromonas salmonicida</name>
    <dbReference type="NCBI Taxonomy" id="645"/>
    <lineage>
        <taxon>Bacteria</taxon>
        <taxon>Pseudomonadati</taxon>
        <taxon>Pseudomonadota</taxon>
        <taxon>Gammaproteobacteria</taxon>
        <taxon>Aeromonadales</taxon>
        <taxon>Aeromonadaceae</taxon>
        <taxon>Aeromonas</taxon>
    </lineage>
</organism>
<dbReference type="InterPro" id="IPR047655">
    <property type="entry name" value="Transpos_IS630-like"/>
</dbReference>